<reference evidence="2" key="4">
    <citation type="submission" date="2024-02" db="EMBL/GenBank/DDBJ databases">
        <title>Comparative genomics of Cryptococcus and Kwoniella reveals pathogenesis evolution and contrasting modes of karyotype evolution via chromosome fusion or intercentromeric recombination.</title>
        <authorList>
            <person name="Coelho M.A."/>
            <person name="David-Palma M."/>
            <person name="Shea T."/>
            <person name="Bowers K."/>
            <person name="McGinley-Smith S."/>
            <person name="Mohammad A.W."/>
            <person name="Gnirke A."/>
            <person name="Yurkov A.M."/>
            <person name="Nowrousian M."/>
            <person name="Sun S."/>
            <person name="Cuomo C.A."/>
            <person name="Heitman J."/>
        </authorList>
    </citation>
    <scope>NUCLEOTIDE SEQUENCE</scope>
    <source>
        <strain evidence="2">CBS 10737</strain>
    </source>
</reference>
<sequence>MSAPTKPDQNAIGQSIAKHILLLQKEGLIQTNKTDYTASPAFSPTDIKSILDVLNDKEVTRGRGGAATDEAPLLDNYRKVSDYFNLNDKPTITYALSQAITGLPAVHTEDGKNNKEEIAKKALEELEKYSKGP</sequence>
<reference evidence="1" key="3">
    <citation type="submission" date="2016-07" db="EMBL/GenBank/DDBJ databases">
        <title>Evolution of pathogenesis and genome organization in the Tremellales.</title>
        <authorList>
            <person name="Cuomo C."/>
            <person name="Litvintseva A."/>
            <person name="Heitman J."/>
            <person name="Chen Y."/>
            <person name="Sun S."/>
            <person name="Springer D."/>
            <person name="Dromer F."/>
            <person name="Young S."/>
            <person name="Zeng Q."/>
            <person name="Chapman S."/>
            <person name="Gujja S."/>
            <person name="Saif S."/>
            <person name="Birren B."/>
        </authorList>
    </citation>
    <scope>NUCLEOTIDE SEQUENCE</scope>
    <source>
        <strain evidence="1">CBS 10737</strain>
    </source>
</reference>
<dbReference type="EMBL" id="KI894017">
    <property type="protein sequence ID" value="OCF46451.1"/>
    <property type="molecule type" value="Genomic_DNA"/>
</dbReference>
<dbReference type="GeneID" id="30176055"/>
<protein>
    <submittedName>
        <fullName evidence="1">Uncharacterized protein</fullName>
    </submittedName>
</protein>
<evidence type="ECO:0000313" key="1">
    <source>
        <dbReference type="EMBL" id="OCF46451.1"/>
    </source>
</evidence>
<dbReference type="AlphaFoldDB" id="A0A1B9HT61"/>
<proteinExistence type="predicted"/>
<evidence type="ECO:0000313" key="3">
    <source>
        <dbReference type="Proteomes" id="UP000094020"/>
    </source>
</evidence>
<dbReference type="EMBL" id="CP144521">
    <property type="protein sequence ID" value="WWC68390.1"/>
    <property type="molecule type" value="Genomic_DNA"/>
</dbReference>
<organism evidence="1">
    <name type="scientific">Kwoniella pini CBS 10737</name>
    <dbReference type="NCBI Taxonomy" id="1296096"/>
    <lineage>
        <taxon>Eukaryota</taxon>
        <taxon>Fungi</taxon>
        <taxon>Dikarya</taxon>
        <taxon>Basidiomycota</taxon>
        <taxon>Agaricomycotina</taxon>
        <taxon>Tremellomycetes</taxon>
        <taxon>Tremellales</taxon>
        <taxon>Cryptococcaceae</taxon>
        <taxon>Kwoniella</taxon>
    </lineage>
</organism>
<dbReference type="KEGG" id="kpin:30176055"/>
<reference evidence="2" key="2">
    <citation type="submission" date="2013-07" db="EMBL/GenBank/DDBJ databases">
        <authorList>
            <consortium name="The Broad Institute Genome Sequencing Platform"/>
            <person name="Cuomo C."/>
            <person name="Litvintseva A."/>
            <person name="Chen Y."/>
            <person name="Heitman J."/>
            <person name="Sun S."/>
            <person name="Springer D."/>
            <person name="Dromer F."/>
            <person name="Young S.K."/>
            <person name="Zeng Q."/>
            <person name="Gargeya S."/>
            <person name="Fitzgerald M."/>
            <person name="Abouelleil A."/>
            <person name="Alvarado L."/>
            <person name="Berlin A.M."/>
            <person name="Chapman S.B."/>
            <person name="Dewar J."/>
            <person name="Goldberg J."/>
            <person name="Griggs A."/>
            <person name="Gujja S."/>
            <person name="Hansen M."/>
            <person name="Howarth C."/>
            <person name="Imamovic A."/>
            <person name="Larimer J."/>
            <person name="McCowan C."/>
            <person name="Murphy C."/>
            <person name="Pearson M."/>
            <person name="Priest M."/>
            <person name="Roberts A."/>
            <person name="Saif S."/>
            <person name="Shea T."/>
            <person name="Sykes S."/>
            <person name="Wortman J."/>
            <person name="Nusbaum C."/>
            <person name="Birren B."/>
        </authorList>
    </citation>
    <scope>NUCLEOTIDE SEQUENCE</scope>
    <source>
        <strain evidence="2">CBS 10737</strain>
    </source>
</reference>
<reference evidence="1" key="1">
    <citation type="submission" date="2013-07" db="EMBL/GenBank/DDBJ databases">
        <title>The Genome Sequence of Cryptococcus pinus CBS10737.</title>
        <authorList>
            <consortium name="The Broad Institute Genome Sequencing Platform"/>
            <person name="Cuomo C."/>
            <person name="Litvintseva A."/>
            <person name="Chen Y."/>
            <person name="Heitman J."/>
            <person name="Sun S."/>
            <person name="Springer D."/>
            <person name="Dromer F."/>
            <person name="Young S.K."/>
            <person name="Zeng Q."/>
            <person name="Gargeya S."/>
            <person name="Fitzgerald M."/>
            <person name="Abouelleil A."/>
            <person name="Alvarado L."/>
            <person name="Berlin A.M."/>
            <person name="Chapman S.B."/>
            <person name="Dewar J."/>
            <person name="Goldberg J."/>
            <person name="Griggs A."/>
            <person name="Gujja S."/>
            <person name="Hansen M."/>
            <person name="Howarth C."/>
            <person name="Imamovic A."/>
            <person name="Larimer J."/>
            <person name="McCowan C."/>
            <person name="Murphy C."/>
            <person name="Pearson M."/>
            <person name="Priest M."/>
            <person name="Roberts A."/>
            <person name="Saif S."/>
            <person name="Shea T."/>
            <person name="Sykes S."/>
            <person name="Wortman J."/>
            <person name="Nusbaum C."/>
            <person name="Birren B."/>
        </authorList>
    </citation>
    <scope>NUCLEOTIDE SEQUENCE [LARGE SCALE GENOMIC DNA]</scope>
    <source>
        <strain evidence="1">CBS 10737</strain>
    </source>
</reference>
<gene>
    <name evidence="1" type="ORF">I206_07686</name>
    <name evidence="2" type="ORF">I206_102316</name>
</gene>
<dbReference type="Proteomes" id="UP000094020">
    <property type="component" value="Chromosome 3"/>
</dbReference>
<name>A0A1B9HT61_9TREE</name>
<accession>A0A1B9HT61</accession>
<dbReference type="OrthoDB" id="10443589at2759"/>
<evidence type="ECO:0000313" key="2">
    <source>
        <dbReference type="EMBL" id="WWC68390.1"/>
    </source>
</evidence>
<keyword evidence="3" id="KW-1185">Reference proteome</keyword>
<dbReference type="RefSeq" id="XP_019007670.1">
    <property type="nucleotide sequence ID" value="XM_019159376.1"/>
</dbReference>